<feature type="binding site" evidence="10">
    <location>
        <position position="286"/>
    </location>
    <ligand>
        <name>thiamine diphosphate</name>
        <dbReference type="ChEBI" id="CHEBI:58937"/>
    </ligand>
</feature>
<gene>
    <name evidence="10 12" type="primary">dxs</name>
    <name evidence="12" type="ORF">HLPR_13310</name>
</gene>
<keyword evidence="6 10" id="KW-0460">Magnesium</keyword>
<dbReference type="PROSITE" id="PS00802">
    <property type="entry name" value="TRANSKETOLASE_2"/>
    <property type="match status" value="1"/>
</dbReference>
<evidence type="ECO:0000313" key="12">
    <source>
        <dbReference type="EMBL" id="BEP29000.1"/>
    </source>
</evidence>
<comment type="function">
    <text evidence="10">Catalyzes the acyloin condensation reaction between C atoms 2 and 3 of pyruvate and glyceraldehyde 3-phosphate to yield 1-deoxy-D-xylulose-5-phosphate (DXP).</text>
</comment>
<dbReference type="HAMAP" id="MF_00315">
    <property type="entry name" value="DXP_synth"/>
    <property type="match status" value="1"/>
</dbReference>
<comment type="pathway">
    <text evidence="1 10">Metabolic intermediate biosynthesis; 1-deoxy-D-xylulose 5-phosphate biosynthesis; 1-deoxy-D-xylulose 5-phosphate from D-glyceraldehyde 3-phosphate and pyruvate: step 1/1.</text>
</comment>
<dbReference type="Gene3D" id="3.40.50.970">
    <property type="match status" value="2"/>
</dbReference>
<accession>A0AAU9EV78</accession>
<evidence type="ECO:0000256" key="3">
    <source>
        <dbReference type="ARBA" id="ARBA00011738"/>
    </source>
</evidence>
<reference evidence="12 13" key="1">
    <citation type="submission" date="2023-08" db="EMBL/GenBank/DDBJ databases">
        <title>Helicovermis profunda gen. nov., sp. nov., a novel mesophilic, fermentative bacterium within the Bacillota from a deep-sea hydrothermal vent chimney.</title>
        <authorList>
            <person name="Miyazaki U."/>
            <person name="Mizutani D."/>
            <person name="Hashimoto Y."/>
            <person name="Tame A."/>
            <person name="Sawayama S."/>
            <person name="Miyazaki J."/>
            <person name="Takai K."/>
            <person name="Nakagawa S."/>
        </authorList>
    </citation>
    <scope>NUCLEOTIDE SEQUENCE [LARGE SCALE GENOMIC DNA]</scope>
    <source>
        <strain evidence="12 13">S502</strain>
    </source>
</reference>
<keyword evidence="5 10" id="KW-0479">Metal-binding</keyword>
<dbReference type="NCBIfam" id="TIGR00204">
    <property type="entry name" value="dxs"/>
    <property type="match status" value="1"/>
</dbReference>
<feature type="binding site" evidence="10">
    <location>
        <position position="175"/>
    </location>
    <ligand>
        <name>Mg(2+)</name>
        <dbReference type="ChEBI" id="CHEBI:18420"/>
    </ligand>
</feature>
<evidence type="ECO:0000313" key="13">
    <source>
        <dbReference type="Proteomes" id="UP001321786"/>
    </source>
</evidence>
<dbReference type="GO" id="GO:0008661">
    <property type="term" value="F:1-deoxy-D-xylulose-5-phosphate synthase activity"/>
    <property type="evidence" value="ECO:0007669"/>
    <property type="project" value="UniProtKB-UniRule"/>
</dbReference>
<dbReference type="Pfam" id="PF02779">
    <property type="entry name" value="Transket_pyr"/>
    <property type="match status" value="1"/>
</dbReference>
<dbReference type="InterPro" id="IPR005477">
    <property type="entry name" value="Dxylulose-5-P_synthase"/>
</dbReference>
<comment type="similarity">
    <text evidence="2 10">Belongs to the transketolase family. DXPS subfamily.</text>
</comment>
<feature type="binding site" evidence="10">
    <location>
        <begin position="147"/>
        <end position="148"/>
    </location>
    <ligand>
        <name>thiamine diphosphate</name>
        <dbReference type="ChEBI" id="CHEBI:58937"/>
    </ligand>
</feature>
<dbReference type="GO" id="GO:0019288">
    <property type="term" value="P:isopentenyl diphosphate biosynthetic process, methylerythritol 4-phosphate pathway"/>
    <property type="evidence" value="ECO:0007669"/>
    <property type="project" value="TreeGrafter"/>
</dbReference>
<keyword evidence="9 10" id="KW-0414">Isoprene biosynthesis</keyword>
<dbReference type="PANTHER" id="PTHR43322:SF5">
    <property type="entry name" value="1-DEOXY-D-XYLULOSE-5-PHOSPHATE SYNTHASE, CHLOROPLASTIC"/>
    <property type="match status" value="1"/>
</dbReference>
<dbReference type="EMBL" id="AP028654">
    <property type="protein sequence ID" value="BEP29000.1"/>
    <property type="molecule type" value="Genomic_DNA"/>
</dbReference>
<evidence type="ECO:0000256" key="1">
    <source>
        <dbReference type="ARBA" id="ARBA00004980"/>
    </source>
</evidence>
<evidence type="ECO:0000256" key="6">
    <source>
        <dbReference type="ARBA" id="ARBA00022842"/>
    </source>
</evidence>
<evidence type="ECO:0000256" key="4">
    <source>
        <dbReference type="ARBA" id="ARBA00022679"/>
    </source>
</evidence>
<comment type="subunit">
    <text evidence="3 10">Homodimer.</text>
</comment>
<dbReference type="RefSeq" id="WP_338537294.1">
    <property type="nucleotide sequence ID" value="NZ_AP028654.1"/>
</dbReference>
<dbReference type="Gene3D" id="3.40.50.920">
    <property type="match status" value="1"/>
</dbReference>
<dbReference type="EC" id="2.2.1.7" evidence="10"/>
<dbReference type="Pfam" id="PF02780">
    <property type="entry name" value="Transketolase_C"/>
    <property type="match status" value="1"/>
</dbReference>
<dbReference type="Proteomes" id="UP001321786">
    <property type="component" value="Chromosome"/>
</dbReference>
<feature type="domain" description="Transketolase-like pyrimidine-binding" evidence="11">
    <location>
        <begin position="314"/>
        <end position="478"/>
    </location>
</feature>
<dbReference type="KEGG" id="hprf:HLPR_13310"/>
<dbReference type="Pfam" id="PF13292">
    <property type="entry name" value="DXP_synthase_N"/>
    <property type="match status" value="1"/>
</dbReference>
<dbReference type="InterPro" id="IPR009014">
    <property type="entry name" value="Transketo_C/PFOR_II"/>
</dbReference>
<evidence type="ECO:0000256" key="8">
    <source>
        <dbReference type="ARBA" id="ARBA00023052"/>
    </source>
</evidence>
<feature type="binding site" evidence="10">
    <location>
        <position position="175"/>
    </location>
    <ligand>
        <name>thiamine diphosphate</name>
        <dbReference type="ChEBI" id="CHEBI:58937"/>
    </ligand>
</feature>
<comment type="cofactor">
    <cofactor evidence="10">
        <name>Mg(2+)</name>
        <dbReference type="ChEBI" id="CHEBI:18420"/>
    </cofactor>
    <text evidence="10">Binds 1 Mg(2+) ion per subunit.</text>
</comment>
<feature type="binding site" evidence="10">
    <location>
        <begin position="115"/>
        <end position="117"/>
    </location>
    <ligand>
        <name>thiamine diphosphate</name>
        <dbReference type="ChEBI" id="CHEBI:58937"/>
    </ligand>
</feature>
<evidence type="ECO:0000256" key="10">
    <source>
        <dbReference type="HAMAP-Rule" id="MF_00315"/>
    </source>
</evidence>
<comment type="catalytic activity">
    <reaction evidence="10">
        <text>D-glyceraldehyde 3-phosphate + pyruvate + H(+) = 1-deoxy-D-xylulose 5-phosphate + CO2</text>
        <dbReference type="Rhea" id="RHEA:12605"/>
        <dbReference type="ChEBI" id="CHEBI:15361"/>
        <dbReference type="ChEBI" id="CHEBI:15378"/>
        <dbReference type="ChEBI" id="CHEBI:16526"/>
        <dbReference type="ChEBI" id="CHEBI:57792"/>
        <dbReference type="ChEBI" id="CHEBI:59776"/>
        <dbReference type="EC" id="2.2.1.7"/>
    </reaction>
</comment>
<proteinExistence type="inferred from homology"/>
<dbReference type="AlphaFoldDB" id="A0AAU9EV78"/>
<keyword evidence="4 10" id="KW-0808">Transferase</keyword>
<evidence type="ECO:0000256" key="2">
    <source>
        <dbReference type="ARBA" id="ARBA00011081"/>
    </source>
</evidence>
<name>A0AAU9EV78_9FIRM</name>
<dbReference type="GO" id="GO:0016114">
    <property type="term" value="P:terpenoid biosynthetic process"/>
    <property type="evidence" value="ECO:0007669"/>
    <property type="project" value="UniProtKB-UniRule"/>
</dbReference>
<keyword evidence="8 10" id="KW-0786">Thiamine pyrophosphate</keyword>
<dbReference type="SUPFAM" id="SSF52922">
    <property type="entry name" value="TK C-terminal domain-like"/>
    <property type="match status" value="1"/>
</dbReference>
<dbReference type="NCBIfam" id="NF003933">
    <property type="entry name" value="PRK05444.2-2"/>
    <property type="match status" value="1"/>
</dbReference>
<dbReference type="InterPro" id="IPR049557">
    <property type="entry name" value="Transketolase_CS"/>
</dbReference>
<dbReference type="GO" id="GO:0009228">
    <property type="term" value="P:thiamine biosynthetic process"/>
    <property type="evidence" value="ECO:0007669"/>
    <property type="project" value="UniProtKB-UniRule"/>
</dbReference>
<protein>
    <recommendedName>
        <fullName evidence="10">1-deoxy-D-xylulose-5-phosphate synthase</fullName>
        <ecNumber evidence="10">2.2.1.7</ecNumber>
    </recommendedName>
    <alternativeName>
        <fullName evidence="10">1-deoxyxylulose-5-phosphate synthase</fullName>
        <shortName evidence="10">DXP synthase</shortName>
        <shortName evidence="10">DXPS</shortName>
    </alternativeName>
</protein>
<comment type="cofactor">
    <cofactor evidence="10">
        <name>thiamine diphosphate</name>
        <dbReference type="ChEBI" id="CHEBI:58937"/>
    </cofactor>
    <text evidence="10">Binds 1 thiamine pyrophosphate per subunit.</text>
</comment>
<evidence type="ECO:0000256" key="5">
    <source>
        <dbReference type="ARBA" id="ARBA00022723"/>
    </source>
</evidence>
<keyword evidence="7 10" id="KW-0784">Thiamine biosynthesis</keyword>
<evidence type="ECO:0000256" key="7">
    <source>
        <dbReference type="ARBA" id="ARBA00022977"/>
    </source>
</evidence>
<dbReference type="PROSITE" id="PS00801">
    <property type="entry name" value="TRANSKETOLASE_1"/>
    <property type="match status" value="1"/>
</dbReference>
<feature type="binding site" evidence="10">
    <location>
        <position position="365"/>
    </location>
    <ligand>
        <name>thiamine diphosphate</name>
        <dbReference type="ChEBI" id="CHEBI:58937"/>
    </ligand>
</feature>
<evidence type="ECO:0000259" key="11">
    <source>
        <dbReference type="SMART" id="SM00861"/>
    </source>
</evidence>
<feature type="binding site" evidence="10">
    <location>
        <position position="146"/>
    </location>
    <ligand>
        <name>Mg(2+)</name>
        <dbReference type="ChEBI" id="CHEBI:18420"/>
    </ligand>
</feature>
<dbReference type="SUPFAM" id="SSF52518">
    <property type="entry name" value="Thiamin diphosphate-binding fold (THDP-binding)"/>
    <property type="match status" value="1"/>
</dbReference>
<keyword evidence="13" id="KW-1185">Reference proteome</keyword>
<dbReference type="PANTHER" id="PTHR43322">
    <property type="entry name" value="1-D-DEOXYXYLULOSE 5-PHOSPHATE SYNTHASE-RELATED"/>
    <property type="match status" value="1"/>
</dbReference>
<dbReference type="InterPro" id="IPR029061">
    <property type="entry name" value="THDP-binding"/>
</dbReference>
<dbReference type="GO" id="GO:0000287">
    <property type="term" value="F:magnesium ion binding"/>
    <property type="evidence" value="ECO:0007669"/>
    <property type="project" value="UniProtKB-UniRule"/>
</dbReference>
<dbReference type="InterPro" id="IPR005475">
    <property type="entry name" value="Transketolase-like_Pyr-bd"/>
</dbReference>
<dbReference type="CDD" id="cd07033">
    <property type="entry name" value="TPP_PYR_DXS_TK_like"/>
    <property type="match status" value="1"/>
</dbReference>
<evidence type="ECO:0000256" key="9">
    <source>
        <dbReference type="ARBA" id="ARBA00023229"/>
    </source>
</evidence>
<dbReference type="InterPro" id="IPR020826">
    <property type="entry name" value="Transketolase_BS"/>
</dbReference>
<dbReference type="CDD" id="cd02007">
    <property type="entry name" value="TPP_DXS"/>
    <property type="match status" value="1"/>
</dbReference>
<dbReference type="InterPro" id="IPR033248">
    <property type="entry name" value="Transketolase_C"/>
</dbReference>
<dbReference type="GO" id="GO:0030976">
    <property type="term" value="F:thiamine pyrophosphate binding"/>
    <property type="evidence" value="ECO:0007669"/>
    <property type="project" value="UniProtKB-UniRule"/>
</dbReference>
<dbReference type="SMART" id="SM00861">
    <property type="entry name" value="Transket_pyr"/>
    <property type="match status" value="1"/>
</dbReference>
<feature type="binding site" evidence="10">
    <location>
        <position position="74"/>
    </location>
    <ligand>
        <name>thiamine diphosphate</name>
        <dbReference type="ChEBI" id="CHEBI:58937"/>
    </ligand>
</feature>
<dbReference type="GO" id="GO:0005829">
    <property type="term" value="C:cytosol"/>
    <property type="evidence" value="ECO:0007669"/>
    <property type="project" value="TreeGrafter"/>
</dbReference>
<dbReference type="FunFam" id="3.40.50.970:FF:000005">
    <property type="entry name" value="1-deoxy-D-xylulose-5-phosphate synthase"/>
    <property type="match status" value="1"/>
</dbReference>
<organism evidence="12 13">
    <name type="scientific">Helicovermis profundi</name>
    <dbReference type="NCBI Taxonomy" id="3065157"/>
    <lineage>
        <taxon>Bacteria</taxon>
        <taxon>Bacillati</taxon>
        <taxon>Bacillota</taxon>
        <taxon>Clostridia</taxon>
        <taxon>Helicovermis</taxon>
    </lineage>
</organism>
<sequence length="624" mass="68995">MYKILDKVNSPIDLKKLNEAEILRLSVEIREFLLDTVSKTGGHLASNLGVVELTIALHLSFDSPSDRLIWDVGHQSYIHKILTGRKSEFCSLRKLNGMSGFLKINDNEHDIFGAGHSSTSISAAYGVACARTIKNEKFNVVAIIGDGALTGGMAFEALNNIGHTNENVIIVLNDNEMSISENIGGVSKYLSKLRTNKKYFIVKNKAHSILDKANGFGTKLTNGIKTIKGSIKYLFVPGIFFEDLGITYIGPIDGHNMKELSDSFARAKNVEGPVLVHVITKKGKGYLPAENSPDLYHGVGTFDRNKGIVKKNSITFSTVLGESLVNCARLNEKVLALTAAMPTGTGLTNFKNTFPKRYIDVGIAEQHAVTASAGLAIEGLIPVFAVYSTFLQRAYDQIVHDVCLQNLKVIFAIDRSGVVGADGETHNGIFDIAYLSHIPNITILVPRDGDNLSLMLDYAVNVHEGPIAIRYPRSTTTFNKNIDSLNLQPRILRQGSDGVIFAIGNMIEVACLASKKLQEENIFIRVVEMPRIKPLDEKLVLEYTSNIDNVFTIEDHVVKSGFGDIILDTLVKNNVKFSNFNKFGYPDKFIEHGSIEEIHKIYGLTEDYVYNYIYKVIRRKDGEN</sequence>